<protein>
    <recommendedName>
        <fullName evidence="4">NUDIX hydrolase</fullName>
    </recommendedName>
</protein>
<dbReference type="InterPro" id="IPR015797">
    <property type="entry name" value="NUDIX_hydrolase-like_dom_sf"/>
</dbReference>
<comment type="caution">
    <text evidence="2">The sequence shown here is derived from an EMBL/GenBank/DDBJ whole genome shotgun (WGS) entry which is preliminary data.</text>
</comment>
<reference evidence="3" key="2">
    <citation type="submission" date="2018-12" db="EMBL/GenBank/DDBJ databases">
        <title>Maribacter lutimaris sp. nov., isolated from marine sediment.</title>
        <authorList>
            <person name="Kim K.K."/>
        </authorList>
    </citation>
    <scope>NUCLEOTIDE SEQUENCE [LARGE SCALE GENOMIC DNA]</scope>
    <source>
        <strain evidence="3">PoM-212</strain>
    </source>
</reference>
<keyword evidence="1" id="KW-0732">Signal</keyword>
<gene>
    <name evidence="2" type="ORF">DZC72_07970</name>
</gene>
<evidence type="ECO:0000256" key="1">
    <source>
        <dbReference type="SAM" id="SignalP"/>
    </source>
</evidence>
<dbReference type="SUPFAM" id="SSF55811">
    <property type="entry name" value="Nudix"/>
    <property type="match status" value="1"/>
</dbReference>
<dbReference type="RefSeq" id="WP_125222292.1">
    <property type="nucleotide sequence ID" value="NZ_QUSX01000001.1"/>
</dbReference>
<reference evidence="3" key="1">
    <citation type="submission" date="2018-08" db="EMBL/GenBank/DDBJ databases">
        <authorList>
            <person name="Khan S.A."/>
            <person name="J S.E."/>
        </authorList>
    </citation>
    <scope>NUCLEOTIDE SEQUENCE [LARGE SCALE GENOMIC DNA]</scope>
    <source>
        <strain evidence="3">PoM-212</strain>
    </source>
</reference>
<feature type="chain" id="PRO_5018732897" description="NUDIX hydrolase" evidence="1">
    <location>
        <begin position="19"/>
        <end position="179"/>
    </location>
</feature>
<dbReference type="Proteomes" id="UP000286990">
    <property type="component" value="Unassembled WGS sequence"/>
</dbReference>
<feature type="signal peptide" evidence="1">
    <location>
        <begin position="1"/>
        <end position="18"/>
    </location>
</feature>
<dbReference type="OrthoDB" id="9792284at2"/>
<dbReference type="EMBL" id="QUSX01000001">
    <property type="protein sequence ID" value="RRQ50472.1"/>
    <property type="molecule type" value="Genomic_DNA"/>
</dbReference>
<evidence type="ECO:0000313" key="2">
    <source>
        <dbReference type="EMBL" id="RRQ50472.1"/>
    </source>
</evidence>
<sequence length="179" mass="20767">MKKTIFILFILFLNSVFGQNEPEIKIFHRLVLINAENKIMVVKVENANVWVTQGFYQTQDETIQNGLNNLAKSYGIEIEEPKLRGVFLLKREINNEYSTSLRNVYVAKIESLMLKKPTGIDEIKWVSVDEATELITFPHISLMIKGVIDTPNRILGGTLRQFKENDIWKTEIIEEFYSL</sequence>
<dbReference type="Gene3D" id="3.90.79.10">
    <property type="entry name" value="Nucleoside Triphosphate Pyrophosphohydrolase"/>
    <property type="match status" value="1"/>
</dbReference>
<proteinExistence type="predicted"/>
<name>A0A3R8Q1Q0_9FLAO</name>
<evidence type="ECO:0008006" key="4">
    <source>
        <dbReference type="Google" id="ProtNLM"/>
    </source>
</evidence>
<accession>A0A3R8Q1Q0</accession>
<keyword evidence="3" id="KW-1185">Reference proteome</keyword>
<evidence type="ECO:0000313" key="3">
    <source>
        <dbReference type="Proteomes" id="UP000286990"/>
    </source>
</evidence>
<dbReference type="AlphaFoldDB" id="A0A3R8Q1Q0"/>
<organism evidence="2 3">
    <name type="scientific">Maribacter algicola</name>
    <dbReference type="NCBI Taxonomy" id="2498892"/>
    <lineage>
        <taxon>Bacteria</taxon>
        <taxon>Pseudomonadati</taxon>
        <taxon>Bacteroidota</taxon>
        <taxon>Flavobacteriia</taxon>
        <taxon>Flavobacteriales</taxon>
        <taxon>Flavobacteriaceae</taxon>
        <taxon>Maribacter</taxon>
    </lineage>
</organism>